<protein>
    <submittedName>
        <fullName evidence="10">C-type cytochrome</fullName>
    </submittedName>
</protein>
<keyword evidence="4" id="KW-0249">Electron transport</keyword>
<evidence type="ECO:0000259" key="9">
    <source>
        <dbReference type="PROSITE" id="PS51007"/>
    </source>
</evidence>
<feature type="domain" description="Cytochrome c" evidence="9">
    <location>
        <begin position="142"/>
        <end position="223"/>
    </location>
</feature>
<dbReference type="PANTHER" id="PTHR37823">
    <property type="entry name" value="CYTOCHROME C-553-LIKE"/>
    <property type="match status" value="1"/>
</dbReference>
<dbReference type="RefSeq" id="WP_386845966.1">
    <property type="nucleotide sequence ID" value="NZ_JBHUMK010000049.1"/>
</dbReference>
<evidence type="ECO:0000256" key="7">
    <source>
        <dbReference type="SAM" id="MobiDB-lite"/>
    </source>
</evidence>
<keyword evidence="11" id="KW-1185">Reference proteome</keyword>
<dbReference type="PANTHER" id="PTHR37823:SF1">
    <property type="entry name" value="CYTOCHROME C-553-LIKE"/>
    <property type="match status" value="1"/>
</dbReference>
<name>A0ABW5P5E6_9DEIO</name>
<evidence type="ECO:0000256" key="5">
    <source>
        <dbReference type="ARBA" id="ARBA00023004"/>
    </source>
</evidence>
<reference evidence="11" key="1">
    <citation type="journal article" date="2019" name="Int. J. Syst. Evol. Microbiol.">
        <title>The Global Catalogue of Microorganisms (GCM) 10K type strain sequencing project: providing services to taxonomists for standard genome sequencing and annotation.</title>
        <authorList>
            <consortium name="The Broad Institute Genomics Platform"/>
            <consortium name="The Broad Institute Genome Sequencing Center for Infectious Disease"/>
            <person name="Wu L."/>
            <person name="Ma J."/>
        </authorList>
    </citation>
    <scope>NUCLEOTIDE SEQUENCE [LARGE SCALE GENOMIC DNA]</scope>
    <source>
        <strain evidence="11">KCTC 33842</strain>
    </source>
</reference>
<sequence length="223" mass="21794">MKNTFAVTSALLLALTLGGSFAAYRMATAEHHAAAEAHSGPATEAGGEASANAHGGTGEATDQATTGSNMGTEGTQPSSTPVAGNGAGDNAGPSDTAAPTHGGSAADTGETVATTTAAAAAGATGATGESPNQTAQANELEGDRGAGSKTFAASCAGCHGANAEGGVGPALNVVKDWSLEQFTAAVREGKAPDRELAPMMPRFSDAQLTDADMANVFTHLKTF</sequence>
<feature type="chain" id="PRO_5046291021" evidence="8">
    <location>
        <begin position="23"/>
        <end position="223"/>
    </location>
</feature>
<feature type="signal peptide" evidence="8">
    <location>
        <begin position="1"/>
        <end position="22"/>
    </location>
</feature>
<keyword evidence="1" id="KW-0813">Transport</keyword>
<evidence type="ECO:0000256" key="1">
    <source>
        <dbReference type="ARBA" id="ARBA00022448"/>
    </source>
</evidence>
<evidence type="ECO:0000313" key="10">
    <source>
        <dbReference type="EMBL" id="MFD2610083.1"/>
    </source>
</evidence>
<keyword evidence="2 6" id="KW-0349">Heme</keyword>
<keyword evidence="5 6" id="KW-0408">Iron</keyword>
<evidence type="ECO:0000256" key="8">
    <source>
        <dbReference type="SAM" id="SignalP"/>
    </source>
</evidence>
<keyword evidence="3 6" id="KW-0479">Metal-binding</keyword>
<feature type="region of interest" description="Disordered" evidence="7">
    <location>
        <begin position="35"/>
        <end position="145"/>
    </location>
</feature>
<gene>
    <name evidence="10" type="ORF">ACFSR9_11640</name>
</gene>
<dbReference type="InterPro" id="IPR051811">
    <property type="entry name" value="Cytochrome_c550/c551-like"/>
</dbReference>
<organism evidence="10 11">
    <name type="scientific">Deinococcus taklimakanensis</name>
    <dbReference type="NCBI Taxonomy" id="536443"/>
    <lineage>
        <taxon>Bacteria</taxon>
        <taxon>Thermotogati</taxon>
        <taxon>Deinococcota</taxon>
        <taxon>Deinococci</taxon>
        <taxon>Deinococcales</taxon>
        <taxon>Deinococcaceae</taxon>
        <taxon>Deinococcus</taxon>
    </lineage>
</organism>
<dbReference type="SUPFAM" id="SSF46626">
    <property type="entry name" value="Cytochrome c"/>
    <property type="match status" value="1"/>
</dbReference>
<proteinExistence type="predicted"/>
<evidence type="ECO:0000256" key="6">
    <source>
        <dbReference type="PROSITE-ProRule" id="PRU00433"/>
    </source>
</evidence>
<evidence type="ECO:0000313" key="11">
    <source>
        <dbReference type="Proteomes" id="UP001597475"/>
    </source>
</evidence>
<feature type="compositionally biased region" description="Polar residues" evidence="7">
    <location>
        <begin position="60"/>
        <end position="82"/>
    </location>
</feature>
<dbReference type="InterPro" id="IPR036909">
    <property type="entry name" value="Cyt_c-like_dom_sf"/>
</dbReference>
<dbReference type="InterPro" id="IPR009056">
    <property type="entry name" value="Cyt_c-like_dom"/>
</dbReference>
<dbReference type="Pfam" id="PF13442">
    <property type="entry name" value="Cytochrome_CBB3"/>
    <property type="match status" value="1"/>
</dbReference>
<evidence type="ECO:0000256" key="2">
    <source>
        <dbReference type="ARBA" id="ARBA00022617"/>
    </source>
</evidence>
<accession>A0ABW5P5E6</accession>
<evidence type="ECO:0000256" key="4">
    <source>
        <dbReference type="ARBA" id="ARBA00022982"/>
    </source>
</evidence>
<keyword evidence="8" id="KW-0732">Signal</keyword>
<comment type="caution">
    <text evidence="10">The sequence shown here is derived from an EMBL/GenBank/DDBJ whole genome shotgun (WGS) entry which is preliminary data.</text>
</comment>
<feature type="compositionally biased region" description="Low complexity" evidence="7">
    <location>
        <begin position="36"/>
        <end position="45"/>
    </location>
</feature>
<dbReference type="Gene3D" id="1.10.760.10">
    <property type="entry name" value="Cytochrome c-like domain"/>
    <property type="match status" value="1"/>
</dbReference>
<dbReference type="PROSITE" id="PS51007">
    <property type="entry name" value="CYTC"/>
    <property type="match status" value="1"/>
</dbReference>
<evidence type="ECO:0000256" key="3">
    <source>
        <dbReference type="ARBA" id="ARBA00022723"/>
    </source>
</evidence>
<dbReference type="EMBL" id="JBHUMK010000049">
    <property type="protein sequence ID" value="MFD2610083.1"/>
    <property type="molecule type" value="Genomic_DNA"/>
</dbReference>
<feature type="compositionally biased region" description="Low complexity" evidence="7">
    <location>
        <begin position="105"/>
        <end position="128"/>
    </location>
</feature>
<dbReference type="Proteomes" id="UP001597475">
    <property type="component" value="Unassembled WGS sequence"/>
</dbReference>